<proteinExistence type="predicted"/>
<evidence type="ECO:0000256" key="1">
    <source>
        <dbReference type="SAM" id="MobiDB-lite"/>
    </source>
</evidence>
<protein>
    <submittedName>
        <fullName evidence="2">Uncharacterized protein</fullName>
    </submittedName>
</protein>
<dbReference type="EMBL" id="JARPOI010000008">
    <property type="protein sequence ID" value="KAJ9175184.1"/>
    <property type="molecule type" value="Genomic_DNA"/>
</dbReference>
<sequence length="38" mass="4097">MVGFGVADFWRAHSKPGVELSDSSESLGHIVHREEGTA</sequence>
<evidence type="ECO:0000313" key="3">
    <source>
        <dbReference type="Proteomes" id="UP001174677"/>
    </source>
</evidence>
<organism evidence="2 3">
    <name type="scientific">Hevea brasiliensis</name>
    <name type="common">Para rubber tree</name>
    <name type="synonym">Siphonia brasiliensis</name>
    <dbReference type="NCBI Taxonomy" id="3981"/>
    <lineage>
        <taxon>Eukaryota</taxon>
        <taxon>Viridiplantae</taxon>
        <taxon>Streptophyta</taxon>
        <taxon>Embryophyta</taxon>
        <taxon>Tracheophyta</taxon>
        <taxon>Spermatophyta</taxon>
        <taxon>Magnoliopsida</taxon>
        <taxon>eudicotyledons</taxon>
        <taxon>Gunneridae</taxon>
        <taxon>Pentapetalae</taxon>
        <taxon>rosids</taxon>
        <taxon>fabids</taxon>
        <taxon>Malpighiales</taxon>
        <taxon>Euphorbiaceae</taxon>
        <taxon>Crotonoideae</taxon>
        <taxon>Micrandreae</taxon>
        <taxon>Hevea</taxon>
    </lineage>
</organism>
<reference evidence="2 3" key="1">
    <citation type="journal article" date="2023" name="Plant Biotechnol. J.">
        <title>Chromosome-level wild Hevea brasiliensis genome provides new tools for genomic-assisted breeding and valuable loci to elevate rubber yield.</title>
        <authorList>
            <person name="Cheng H."/>
            <person name="Song X."/>
            <person name="Hu Y."/>
            <person name="Wu T."/>
            <person name="Yang Q."/>
            <person name="An Z."/>
            <person name="Feng S."/>
            <person name="Deng Z."/>
            <person name="Wu W."/>
            <person name="Zeng X."/>
            <person name="Tu M."/>
            <person name="Wang X."/>
            <person name="Huang H."/>
        </authorList>
    </citation>
    <scope>NUCLEOTIDE SEQUENCE [LARGE SCALE GENOMIC DNA]</scope>
    <source>
        <strain evidence="2">MT/VB/25A 57/8</strain>
    </source>
</reference>
<accession>A0ABQ9M4L9</accession>
<evidence type="ECO:0000313" key="2">
    <source>
        <dbReference type="EMBL" id="KAJ9175184.1"/>
    </source>
</evidence>
<comment type="caution">
    <text evidence="2">The sequence shown here is derived from an EMBL/GenBank/DDBJ whole genome shotgun (WGS) entry which is preliminary data.</text>
</comment>
<keyword evidence="3" id="KW-1185">Reference proteome</keyword>
<feature type="region of interest" description="Disordered" evidence="1">
    <location>
        <begin position="17"/>
        <end position="38"/>
    </location>
</feature>
<name>A0ABQ9M4L9_HEVBR</name>
<gene>
    <name evidence="2" type="ORF">P3X46_013763</name>
</gene>
<dbReference type="Proteomes" id="UP001174677">
    <property type="component" value="Chromosome 8"/>
</dbReference>